<comment type="similarity">
    <text evidence="2 10">Belongs to the disproportionating enzyme family.</text>
</comment>
<evidence type="ECO:0000256" key="5">
    <source>
        <dbReference type="ARBA" id="ARBA00022676"/>
    </source>
</evidence>
<comment type="caution">
    <text evidence="11">The sequence shown here is derived from an EMBL/GenBank/DDBJ whole genome shotgun (WGS) entry which is preliminary data.</text>
</comment>
<dbReference type="Gene3D" id="3.20.20.80">
    <property type="entry name" value="Glycosidases"/>
    <property type="match status" value="2"/>
</dbReference>
<evidence type="ECO:0000256" key="10">
    <source>
        <dbReference type="RuleBase" id="RU361207"/>
    </source>
</evidence>
<reference evidence="11" key="2">
    <citation type="submission" date="2015-03" db="EMBL/GenBank/DDBJ databases">
        <title>Genome sequence of Pseudoalteromonas citrea.</title>
        <authorList>
            <person name="Xie B.-B."/>
            <person name="Rong J.-C."/>
            <person name="Qin Q.-L."/>
            <person name="Zhang Y.-Z."/>
        </authorList>
    </citation>
    <scope>NUCLEOTIDE SEQUENCE</scope>
    <source>
        <strain evidence="11">DSM 8771</strain>
    </source>
</reference>
<evidence type="ECO:0000256" key="2">
    <source>
        <dbReference type="ARBA" id="ARBA00005684"/>
    </source>
</evidence>
<comment type="catalytic activity">
    <reaction evidence="1 10">
        <text>Transfers a segment of a (1-&gt;4)-alpha-D-glucan to a new position in an acceptor, which may be glucose or a (1-&gt;4)-alpha-D-glucan.</text>
        <dbReference type="EC" id="2.4.1.25"/>
    </reaction>
</comment>
<dbReference type="EMBL" id="AHBZ03000027">
    <property type="protein sequence ID" value="KAF7764576.1"/>
    <property type="molecule type" value="Genomic_DNA"/>
</dbReference>
<evidence type="ECO:0000256" key="6">
    <source>
        <dbReference type="ARBA" id="ARBA00022679"/>
    </source>
</evidence>
<sequence length="664" mass="75277">MEGLQQLLYLHGIGYDYIKYTGEHVVFDHETRNRALHACGVDTSDDKYIEEKIYQLDIAQWQSVISSVSLVDEQNATLAIKLPEQHRAITGVLSIPSLDINHHFDTAHCMVSGEYNYGGINYLELQVPLPSMPVGYHDAEITLPLGQFKTQVWSTPKQCYKAQAHKQVGVSTQLYTLKSVRNLGVGDFLDLEELIVYSAKAGCDFVLLNPLHLLFCDEPDRASPYSPNHRGLINPLYIAIESSAWLHGNTEFETALEQALSVLTEQKQLQYIDYSVVSESKYALLALSFCIFKAEAAEIDKQAFKNYQLQNKVLLEALSGDDFAVFCQWLATQQLERCQRVAKDNKMAIGLINDLAVGCAKDGIEYTQNSDLYATGAQVGAPPDPWAQNGQDWGLPALDPIQIKQNKFQFFKSLVKNNLCNVGGLRIDHVMALRRLWWCLQLESGVSGCYVYYPFEYLLAVLKIESNLSQSIVIGEDLGVVPPEVVSAMKESSLLGNILFYFEKDAHGNFVKNEHLRKDTILMIANHDVPPFKGWWNADDLQLKLQYNLLSVNEFDEQSANRYTQKQQLIYWLHQHQHQTSGLDINCDSQVVYQAMLCVLALSPVHLLCIQLDDLDQQVLPVNIPGTDTEYPNWRRRLNHTVPEVFSKHTDFIKNLTQLRTSHE</sequence>
<reference evidence="11" key="1">
    <citation type="journal article" date="2012" name="J. Bacteriol.">
        <title>Genome sequences of type strains of seven species of the marine bacterium Pseudoalteromonas.</title>
        <authorList>
            <person name="Xie B.B."/>
            <person name="Shu Y.L."/>
            <person name="Qin Q.L."/>
            <person name="Rong J.C."/>
            <person name="Zhang X.Y."/>
            <person name="Chen X.L."/>
            <person name="Shi M."/>
            <person name="He H.L."/>
            <person name="Zhou B.C."/>
            <person name="Zhang Y.Z."/>
        </authorList>
    </citation>
    <scope>NUCLEOTIDE SEQUENCE</scope>
    <source>
        <strain evidence="11">DSM 8771</strain>
    </source>
</reference>
<dbReference type="InterPro" id="IPR017853">
    <property type="entry name" value="GH"/>
</dbReference>
<dbReference type="PANTHER" id="PTHR32438:SF5">
    <property type="entry name" value="4-ALPHA-GLUCANOTRANSFERASE DPE1, CHLOROPLASTIC_AMYLOPLASTIC"/>
    <property type="match status" value="1"/>
</dbReference>
<proteinExistence type="inferred from homology"/>
<gene>
    <name evidence="11" type="primary">malQ</name>
    <name evidence="11" type="ORF">PCIT_b0614</name>
</gene>
<evidence type="ECO:0000313" key="11">
    <source>
        <dbReference type="EMBL" id="KAF7764576.1"/>
    </source>
</evidence>
<dbReference type="RefSeq" id="WP_010361876.1">
    <property type="nucleotide sequence ID" value="NZ_AHBZ03000027.1"/>
</dbReference>
<evidence type="ECO:0000256" key="3">
    <source>
        <dbReference type="ARBA" id="ARBA00012560"/>
    </source>
</evidence>
<dbReference type="PANTHER" id="PTHR32438">
    <property type="entry name" value="4-ALPHA-GLUCANOTRANSFERASE DPE1, CHLOROPLASTIC/AMYLOPLASTIC"/>
    <property type="match status" value="1"/>
</dbReference>
<dbReference type="InterPro" id="IPR003385">
    <property type="entry name" value="Glyco_hydro_77"/>
</dbReference>
<keyword evidence="7 10" id="KW-0119">Carbohydrate metabolism</keyword>
<evidence type="ECO:0000256" key="7">
    <source>
        <dbReference type="ARBA" id="ARBA00023277"/>
    </source>
</evidence>
<evidence type="ECO:0000256" key="1">
    <source>
        <dbReference type="ARBA" id="ARBA00000439"/>
    </source>
</evidence>
<name>A0AAD4AEQ5_9GAMM</name>
<evidence type="ECO:0000256" key="4">
    <source>
        <dbReference type="ARBA" id="ARBA00020295"/>
    </source>
</evidence>
<evidence type="ECO:0000256" key="9">
    <source>
        <dbReference type="ARBA" id="ARBA00031501"/>
    </source>
</evidence>
<evidence type="ECO:0000313" key="12">
    <source>
        <dbReference type="Proteomes" id="UP000016487"/>
    </source>
</evidence>
<keyword evidence="6 10" id="KW-0808">Transferase</keyword>
<dbReference type="GO" id="GO:0004134">
    <property type="term" value="F:4-alpha-glucanotransferase activity"/>
    <property type="evidence" value="ECO:0007669"/>
    <property type="project" value="UniProtKB-EC"/>
</dbReference>
<dbReference type="AlphaFoldDB" id="A0AAD4AEQ5"/>
<dbReference type="GO" id="GO:0005975">
    <property type="term" value="P:carbohydrate metabolic process"/>
    <property type="evidence" value="ECO:0007669"/>
    <property type="project" value="InterPro"/>
</dbReference>
<dbReference type="EC" id="2.4.1.25" evidence="3 10"/>
<evidence type="ECO:0000256" key="8">
    <source>
        <dbReference type="ARBA" id="ARBA00031423"/>
    </source>
</evidence>
<keyword evidence="5 10" id="KW-0328">Glycosyltransferase</keyword>
<dbReference type="NCBIfam" id="TIGR00217">
    <property type="entry name" value="malQ"/>
    <property type="match status" value="1"/>
</dbReference>
<accession>A0AAD4AEQ5</accession>
<dbReference type="Pfam" id="PF02446">
    <property type="entry name" value="Glyco_hydro_77"/>
    <property type="match status" value="2"/>
</dbReference>
<organism evidence="11 12">
    <name type="scientific">Pseudoalteromonas citrea</name>
    <dbReference type="NCBI Taxonomy" id="43655"/>
    <lineage>
        <taxon>Bacteria</taxon>
        <taxon>Pseudomonadati</taxon>
        <taxon>Pseudomonadota</taxon>
        <taxon>Gammaproteobacteria</taxon>
        <taxon>Alteromonadales</taxon>
        <taxon>Pseudoalteromonadaceae</taxon>
        <taxon>Pseudoalteromonas</taxon>
    </lineage>
</organism>
<protein>
    <recommendedName>
        <fullName evidence="4 10">4-alpha-glucanotransferase</fullName>
        <ecNumber evidence="3 10">2.4.1.25</ecNumber>
    </recommendedName>
    <alternativeName>
        <fullName evidence="8 10">Amylomaltase</fullName>
    </alternativeName>
    <alternativeName>
        <fullName evidence="9 10">Disproportionating enzyme</fullName>
    </alternativeName>
</protein>
<dbReference type="Proteomes" id="UP000016487">
    <property type="component" value="Unassembled WGS sequence"/>
</dbReference>
<dbReference type="SUPFAM" id="SSF51445">
    <property type="entry name" value="(Trans)glycosidases"/>
    <property type="match status" value="1"/>
</dbReference>